<comment type="caution">
    <text evidence="1">The sequence shown here is derived from an EMBL/GenBank/DDBJ whole genome shotgun (WGS) entry which is preliminary data.</text>
</comment>
<dbReference type="EMBL" id="JACHFH010000089">
    <property type="protein sequence ID" value="MBB5337667.1"/>
    <property type="molecule type" value="Genomic_DNA"/>
</dbReference>
<gene>
    <name evidence="1" type="ORF">HNR32_002830</name>
</gene>
<organism evidence="1 2">
    <name type="scientific">Pectinatus brassicae</name>
    <dbReference type="NCBI Taxonomy" id="862415"/>
    <lineage>
        <taxon>Bacteria</taxon>
        <taxon>Bacillati</taxon>
        <taxon>Bacillota</taxon>
        <taxon>Negativicutes</taxon>
        <taxon>Selenomonadales</taxon>
        <taxon>Selenomonadaceae</taxon>
        <taxon>Pectinatus</taxon>
    </lineage>
</organism>
<dbReference type="Proteomes" id="UP000559117">
    <property type="component" value="Unassembled WGS sequence"/>
</dbReference>
<reference evidence="1 2" key="1">
    <citation type="submission" date="2020-08" db="EMBL/GenBank/DDBJ databases">
        <title>Genomic Encyclopedia of Type Strains, Phase IV (KMG-IV): sequencing the most valuable type-strain genomes for metagenomic binning, comparative biology and taxonomic classification.</title>
        <authorList>
            <person name="Goeker M."/>
        </authorList>
    </citation>
    <scope>NUCLEOTIDE SEQUENCE [LARGE SCALE GENOMIC DNA]</scope>
    <source>
        <strain evidence="1 2">DSM 24661</strain>
    </source>
</reference>
<evidence type="ECO:0000313" key="1">
    <source>
        <dbReference type="EMBL" id="MBB5337667.1"/>
    </source>
</evidence>
<evidence type="ECO:0000313" key="2">
    <source>
        <dbReference type="Proteomes" id="UP000559117"/>
    </source>
</evidence>
<proteinExistence type="predicted"/>
<sequence length="53" mass="6381">MWINTGRAVYTQVNWDNHKKTVDKKKNILTAVIRLYRVEKNTYINILNYKKIA</sequence>
<protein>
    <submittedName>
        <fullName evidence="1">Uncharacterized protein</fullName>
    </submittedName>
</protein>
<accession>A0A840UP09</accession>
<dbReference type="AlphaFoldDB" id="A0A840UP09"/>
<keyword evidence="2" id="KW-1185">Reference proteome</keyword>
<dbReference type="RefSeq" id="WP_183863638.1">
    <property type="nucleotide sequence ID" value="NZ_JACHFH010000089.1"/>
</dbReference>
<name>A0A840UP09_9FIRM</name>